<gene>
    <name evidence="1" type="ORF">S2091_1640</name>
</gene>
<evidence type="ECO:0000313" key="1">
    <source>
        <dbReference type="EMBL" id="PRC93639.1"/>
    </source>
</evidence>
<protein>
    <submittedName>
        <fullName evidence="1">Uncharacterized protein</fullName>
    </submittedName>
</protein>
<name>A0A2S9H0Y3_9BURK</name>
<accession>A0A2S9H0Y3</accession>
<dbReference type="EMBL" id="PUGF01000006">
    <property type="protein sequence ID" value="PRC93639.1"/>
    <property type="molecule type" value="Genomic_DNA"/>
</dbReference>
<dbReference type="Proteomes" id="UP000237839">
    <property type="component" value="Unassembled WGS sequence"/>
</dbReference>
<dbReference type="AlphaFoldDB" id="A0A2S9H0Y3"/>
<proteinExistence type="predicted"/>
<dbReference type="RefSeq" id="WP_105531302.1">
    <property type="nucleotide sequence ID" value="NZ_PUGF01000006.1"/>
</dbReference>
<reference evidence="1 2" key="1">
    <citation type="submission" date="2018-02" db="EMBL/GenBank/DDBJ databases">
        <title>Solimicrobium silvestre gen. nov., sp. nov., isolated from alpine forest soil.</title>
        <authorList>
            <person name="Margesin R."/>
            <person name="Albuquerque L."/>
            <person name="Zhang D.-C."/>
            <person name="Froufe H.J.C."/>
            <person name="Severino R."/>
            <person name="Roxo I."/>
            <person name="Egas C."/>
            <person name="Da Costa M.S."/>
        </authorList>
    </citation>
    <scope>NUCLEOTIDE SEQUENCE [LARGE SCALE GENOMIC DNA]</scope>
    <source>
        <strain evidence="1 2">S20-91</strain>
    </source>
</reference>
<organism evidence="1 2">
    <name type="scientific">Solimicrobium silvestre</name>
    <dbReference type="NCBI Taxonomy" id="2099400"/>
    <lineage>
        <taxon>Bacteria</taxon>
        <taxon>Pseudomonadati</taxon>
        <taxon>Pseudomonadota</taxon>
        <taxon>Betaproteobacteria</taxon>
        <taxon>Burkholderiales</taxon>
        <taxon>Oxalobacteraceae</taxon>
        <taxon>Solimicrobium</taxon>
    </lineage>
</organism>
<sequence length="280" mass="31491">MNETFQVKINGIKDGVEIDHVIYRLVILFKRSKNEVQRMFETEGFIVKKGVDLPKAIKYKTVLENSGCVCTIELVNKPDPFTIHDISVRTDKFRTKQESQTSSANISGLNITETNDAATHASATITNEIGTTIGGERFLAQTPQKFCCHCGGNSEVSTIETDFFMDLVFSTQFKKEKSISLALPYCPTCALGIDAPKSSSNTPVKIKDFSRNPNPTRYERSALLFVSMITALMRMIFKLLGQQDTDYIKKIAIKFSNPEYAKAFKKNNKHFIDEGFIKIL</sequence>
<comment type="caution">
    <text evidence="1">The sequence shown here is derived from an EMBL/GenBank/DDBJ whole genome shotgun (WGS) entry which is preliminary data.</text>
</comment>
<keyword evidence="2" id="KW-1185">Reference proteome</keyword>
<evidence type="ECO:0000313" key="2">
    <source>
        <dbReference type="Proteomes" id="UP000237839"/>
    </source>
</evidence>